<feature type="region of interest" description="Disordered" evidence="1">
    <location>
        <begin position="40"/>
        <end position="68"/>
    </location>
</feature>
<accession>A0AAD7DIP0</accession>
<dbReference type="AlphaFoldDB" id="A0AAD7DIP0"/>
<proteinExistence type="predicted"/>
<evidence type="ECO:0000313" key="2">
    <source>
        <dbReference type="EMBL" id="KAJ7691130.1"/>
    </source>
</evidence>
<evidence type="ECO:0000256" key="1">
    <source>
        <dbReference type="SAM" id="MobiDB-lite"/>
    </source>
</evidence>
<sequence length="68" mass="7542">MLADGAGPLRPTALCTVYRCSHCSAPYAHRALTHTQLSEHRRENQHEHLLTADRGIRVHNLQGSKSVA</sequence>
<name>A0AAD7DIP0_MYCRO</name>
<reference evidence="2" key="1">
    <citation type="submission" date="2023-03" db="EMBL/GenBank/DDBJ databases">
        <title>Massive genome expansion in bonnet fungi (Mycena s.s.) driven by repeated elements and novel gene families across ecological guilds.</title>
        <authorList>
            <consortium name="Lawrence Berkeley National Laboratory"/>
            <person name="Harder C.B."/>
            <person name="Miyauchi S."/>
            <person name="Viragh M."/>
            <person name="Kuo A."/>
            <person name="Thoen E."/>
            <person name="Andreopoulos B."/>
            <person name="Lu D."/>
            <person name="Skrede I."/>
            <person name="Drula E."/>
            <person name="Henrissat B."/>
            <person name="Morin E."/>
            <person name="Kohler A."/>
            <person name="Barry K."/>
            <person name="LaButti K."/>
            <person name="Morin E."/>
            <person name="Salamov A."/>
            <person name="Lipzen A."/>
            <person name="Mereny Z."/>
            <person name="Hegedus B."/>
            <person name="Baldrian P."/>
            <person name="Stursova M."/>
            <person name="Weitz H."/>
            <person name="Taylor A."/>
            <person name="Grigoriev I.V."/>
            <person name="Nagy L.G."/>
            <person name="Martin F."/>
            <person name="Kauserud H."/>
        </authorList>
    </citation>
    <scope>NUCLEOTIDE SEQUENCE</scope>
    <source>
        <strain evidence="2">CBHHK067</strain>
    </source>
</reference>
<dbReference type="Proteomes" id="UP001221757">
    <property type="component" value="Unassembled WGS sequence"/>
</dbReference>
<feature type="compositionally biased region" description="Basic and acidic residues" evidence="1">
    <location>
        <begin position="40"/>
        <end position="56"/>
    </location>
</feature>
<protein>
    <submittedName>
        <fullName evidence="2">Uncharacterized protein</fullName>
    </submittedName>
</protein>
<dbReference type="EMBL" id="JARKIE010000060">
    <property type="protein sequence ID" value="KAJ7691130.1"/>
    <property type="molecule type" value="Genomic_DNA"/>
</dbReference>
<organism evidence="2 3">
    <name type="scientific">Mycena rosella</name>
    <name type="common">Pink bonnet</name>
    <name type="synonym">Agaricus rosellus</name>
    <dbReference type="NCBI Taxonomy" id="1033263"/>
    <lineage>
        <taxon>Eukaryota</taxon>
        <taxon>Fungi</taxon>
        <taxon>Dikarya</taxon>
        <taxon>Basidiomycota</taxon>
        <taxon>Agaricomycotina</taxon>
        <taxon>Agaricomycetes</taxon>
        <taxon>Agaricomycetidae</taxon>
        <taxon>Agaricales</taxon>
        <taxon>Marasmiineae</taxon>
        <taxon>Mycenaceae</taxon>
        <taxon>Mycena</taxon>
    </lineage>
</organism>
<comment type="caution">
    <text evidence="2">The sequence shown here is derived from an EMBL/GenBank/DDBJ whole genome shotgun (WGS) entry which is preliminary data.</text>
</comment>
<evidence type="ECO:0000313" key="3">
    <source>
        <dbReference type="Proteomes" id="UP001221757"/>
    </source>
</evidence>
<keyword evidence="3" id="KW-1185">Reference proteome</keyword>
<gene>
    <name evidence="2" type="ORF">B0H17DRAFT_1063609</name>
</gene>